<feature type="domain" description="Helix-turn-helix" evidence="1">
    <location>
        <begin position="24"/>
        <end position="72"/>
    </location>
</feature>
<dbReference type="Pfam" id="PF12728">
    <property type="entry name" value="HTH_17"/>
    <property type="match status" value="1"/>
</dbReference>
<evidence type="ECO:0000313" key="3">
    <source>
        <dbReference type="Proteomes" id="UP000240542"/>
    </source>
</evidence>
<organism evidence="2 3">
    <name type="scientific">Murinocardiopsis flavida</name>
    <dbReference type="NCBI Taxonomy" id="645275"/>
    <lineage>
        <taxon>Bacteria</taxon>
        <taxon>Bacillati</taxon>
        <taxon>Actinomycetota</taxon>
        <taxon>Actinomycetes</taxon>
        <taxon>Streptosporangiales</taxon>
        <taxon>Nocardiopsidaceae</taxon>
        <taxon>Murinocardiopsis</taxon>
    </lineage>
</organism>
<dbReference type="OrthoDB" id="5524782at2"/>
<dbReference type="RefSeq" id="WP_106581726.1">
    <property type="nucleotide sequence ID" value="NZ_PYGA01000003.1"/>
</dbReference>
<evidence type="ECO:0000313" key="2">
    <source>
        <dbReference type="EMBL" id="PSK99293.1"/>
    </source>
</evidence>
<dbReference type="EMBL" id="PYGA01000003">
    <property type="protein sequence ID" value="PSK99293.1"/>
    <property type="molecule type" value="Genomic_DNA"/>
</dbReference>
<evidence type="ECO:0000259" key="1">
    <source>
        <dbReference type="Pfam" id="PF12728"/>
    </source>
</evidence>
<dbReference type="Proteomes" id="UP000240542">
    <property type="component" value="Unassembled WGS sequence"/>
</dbReference>
<dbReference type="InterPro" id="IPR041657">
    <property type="entry name" value="HTH_17"/>
</dbReference>
<sequence>MSTATRTPNGDSSTGARRTPSLWSVTDAAAFLRVPAKTLYEWRYKGDGPPSYRIGRYVRYVPAEVHSWVLNQP</sequence>
<dbReference type="InterPro" id="IPR009061">
    <property type="entry name" value="DNA-bd_dom_put_sf"/>
</dbReference>
<reference evidence="2 3" key="1">
    <citation type="submission" date="2018-03" db="EMBL/GenBank/DDBJ databases">
        <title>Genomic Encyclopedia of Archaeal and Bacterial Type Strains, Phase II (KMG-II): from individual species to whole genera.</title>
        <authorList>
            <person name="Goeker M."/>
        </authorList>
    </citation>
    <scope>NUCLEOTIDE SEQUENCE [LARGE SCALE GENOMIC DNA]</scope>
    <source>
        <strain evidence="2 3">DSM 45312</strain>
    </source>
</reference>
<proteinExistence type="predicted"/>
<comment type="caution">
    <text evidence="2">The sequence shown here is derived from an EMBL/GenBank/DDBJ whole genome shotgun (WGS) entry which is preliminary data.</text>
</comment>
<dbReference type="SUPFAM" id="SSF46955">
    <property type="entry name" value="Putative DNA-binding domain"/>
    <property type="match status" value="1"/>
</dbReference>
<keyword evidence="3" id="KW-1185">Reference proteome</keyword>
<accession>A0A2P8DQ01</accession>
<name>A0A2P8DQ01_9ACTN</name>
<gene>
    <name evidence="2" type="ORF">CLV63_10314</name>
</gene>
<dbReference type="AlphaFoldDB" id="A0A2P8DQ01"/>
<protein>
    <submittedName>
        <fullName evidence="2">Helix-turn-helix protein</fullName>
    </submittedName>
</protein>